<dbReference type="Proteomes" id="UP000002705">
    <property type="component" value="Chromosome 1"/>
</dbReference>
<proteinExistence type="predicted"/>
<gene>
    <name evidence="2" type="ordered locus">Bcep18194_A6207</name>
</gene>
<accession>Q39CL5</accession>
<dbReference type="InterPro" id="IPR011010">
    <property type="entry name" value="DNA_brk_join_enz"/>
</dbReference>
<dbReference type="GeneID" id="45099726"/>
<dbReference type="HOGENOM" id="CLU_032384_0_0_4"/>
<protein>
    <submittedName>
        <fullName evidence="2">Phage integrase</fullName>
    </submittedName>
</protein>
<dbReference type="SUPFAM" id="SSF56349">
    <property type="entry name" value="DNA breaking-rejoining enzymes"/>
    <property type="match status" value="1"/>
</dbReference>
<dbReference type="RefSeq" id="WP_011353308.1">
    <property type="nucleotide sequence ID" value="NC_007510.1"/>
</dbReference>
<dbReference type="Gene3D" id="1.10.443.10">
    <property type="entry name" value="Intergrase catalytic core"/>
    <property type="match status" value="1"/>
</dbReference>
<evidence type="ECO:0000313" key="2">
    <source>
        <dbReference type="EMBL" id="ABB09801.1"/>
    </source>
</evidence>
<dbReference type="AlphaFoldDB" id="Q39CL5"/>
<dbReference type="KEGG" id="bur:Bcep18194_A6207"/>
<evidence type="ECO:0000256" key="1">
    <source>
        <dbReference type="ARBA" id="ARBA00023172"/>
    </source>
</evidence>
<dbReference type="GO" id="GO:0003677">
    <property type="term" value="F:DNA binding"/>
    <property type="evidence" value="ECO:0007669"/>
    <property type="project" value="InterPro"/>
</dbReference>
<organism evidence="2 3">
    <name type="scientific">Burkholderia lata (strain ATCC 17760 / DSM 23089 / LMG 22485 / NCIMB 9086 / R18194 / 383)</name>
    <dbReference type="NCBI Taxonomy" id="482957"/>
    <lineage>
        <taxon>Bacteria</taxon>
        <taxon>Pseudomonadati</taxon>
        <taxon>Pseudomonadota</taxon>
        <taxon>Betaproteobacteria</taxon>
        <taxon>Burkholderiales</taxon>
        <taxon>Burkholderiaceae</taxon>
        <taxon>Burkholderia</taxon>
        <taxon>Burkholderia cepacia complex</taxon>
    </lineage>
</organism>
<dbReference type="PATRIC" id="fig|482957.22.peg.3219"/>
<evidence type="ECO:0000313" key="3">
    <source>
        <dbReference type="Proteomes" id="UP000002705"/>
    </source>
</evidence>
<dbReference type="EMBL" id="CP000151">
    <property type="protein sequence ID" value="ABB09801.1"/>
    <property type="molecule type" value="Genomic_DNA"/>
</dbReference>
<reference evidence="2" key="1">
    <citation type="submission" date="2009-01" db="EMBL/GenBank/DDBJ databases">
        <title>Complete sequence of chromosome 1 of Burkholderia sp. 383.</title>
        <authorList>
            <consortium name="US DOE Joint Genome Institute"/>
            <person name="Copeland A."/>
            <person name="Lucas S."/>
            <person name="Lapidus A."/>
            <person name="Barry K."/>
            <person name="Detter J.C."/>
            <person name="Glavina T."/>
            <person name="Hammon N."/>
            <person name="Israni S."/>
            <person name="Pitluck S."/>
            <person name="Chain P."/>
            <person name="Malfatti S."/>
            <person name="Shin M."/>
            <person name="Vergez L."/>
            <person name="Schmutz J."/>
            <person name="Larimer F."/>
            <person name="Land M."/>
            <person name="Kyrpides N."/>
            <person name="Lykidis A."/>
            <person name="Richardson P."/>
        </authorList>
    </citation>
    <scope>NUCLEOTIDE SEQUENCE</scope>
    <source>
        <strain evidence="2">383</strain>
    </source>
</reference>
<name>Q39CL5_BURL3</name>
<keyword evidence="3" id="KW-1185">Reference proteome</keyword>
<dbReference type="GO" id="GO:0006310">
    <property type="term" value="P:DNA recombination"/>
    <property type="evidence" value="ECO:0007669"/>
    <property type="project" value="UniProtKB-KW"/>
</dbReference>
<dbReference type="InterPro" id="IPR013762">
    <property type="entry name" value="Integrase-like_cat_sf"/>
</dbReference>
<keyword evidence="1" id="KW-0233">DNA recombination</keyword>
<dbReference type="GO" id="GO:0015074">
    <property type="term" value="P:DNA integration"/>
    <property type="evidence" value="ECO:0007669"/>
    <property type="project" value="InterPro"/>
</dbReference>
<sequence>MFNDMWLVRDRCRTGLRFNPMMHESFIKWRNAGAPLSRWAPLQEKFSVPLIEDAINWADQIGPMLIPILEQIWKVHHETAFKSRTALRRDTDRFLAALAETPEFRELLSATRLQGRPTYEVVREALRLTLGSIVVQVLFLCGLRVSELVTLRRGCLTEHTHSGGYKYIYIEGTVAKSNGRGHKWIAPSPVCRSLQLAEKIFAFLGEQRNALLLSPGGNGSLPRRAQSFRRMSEAHAAILLRNFARSSWREHPLPTGARLHPHQGRKTFARFAVTRDKRALEALAQHYGHVHSGITDKFYVGVDIELDELLDRANQEDLALHLMDLIAADIVGGKAGASLMSLKSKYYENHSFRGKRSLASLVEKMIGEGIKLAPCHWGYCVYVEQLSACHGDESGPNEIERSPDVCARCSNFAVTEAHRPWWEARFRADEVFLQKKSLPDQTRHFVEQRLARSTMLLRQINANSFGVVDDGEQHE</sequence>